<feature type="active site" description="Nucleophile" evidence="5">
    <location>
        <position position="76"/>
    </location>
</feature>
<comment type="caution">
    <text evidence="8">The sequence shown here is derived from an EMBL/GenBank/DDBJ whole genome shotgun (WGS) entry which is preliminary data.</text>
</comment>
<dbReference type="Gene3D" id="3.30.2350.10">
    <property type="entry name" value="Pseudouridine synthase"/>
    <property type="match status" value="1"/>
</dbReference>
<dbReference type="GO" id="GO:0003723">
    <property type="term" value="F:RNA binding"/>
    <property type="evidence" value="ECO:0007669"/>
    <property type="project" value="InterPro"/>
</dbReference>
<evidence type="ECO:0000256" key="5">
    <source>
        <dbReference type="HAMAP-Rule" id="MF_01081"/>
    </source>
</evidence>
<evidence type="ECO:0000256" key="1">
    <source>
        <dbReference type="ARBA" id="ARBA00022694"/>
    </source>
</evidence>
<dbReference type="NCBIfam" id="TIGR00425">
    <property type="entry name" value="CBF5"/>
    <property type="match status" value="1"/>
</dbReference>
<dbReference type="EMBL" id="LFWZ01000037">
    <property type="protein sequence ID" value="KON30205.1"/>
    <property type="molecule type" value="Genomic_DNA"/>
</dbReference>
<dbReference type="InterPro" id="IPR012960">
    <property type="entry name" value="Dyskerin-like"/>
</dbReference>
<dbReference type="CDD" id="cd21148">
    <property type="entry name" value="PUA_Cbf5"/>
    <property type="match status" value="1"/>
</dbReference>
<comment type="function">
    <text evidence="3 5">Could be responsible for synthesis of pseudouridine from uracil-55 in the psi GC loop of transfer RNAs.</text>
</comment>
<dbReference type="Gene3D" id="2.30.130.10">
    <property type="entry name" value="PUA domain"/>
    <property type="match status" value="1"/>
</dbReference>
<dbReference type="GO" id="GO:0000495">
    <property type="term" value="P:box H/ACA sno(s)RNA 3'-end processing"/>
    <property type="evidence" value="ECO:0007669"/>
    <property type="project" value="TreeGrafter"/>
</dbReference>
<evidence type="ECO:0000259" key="6">
    <source>
        <dbReference type="SMART" id="SM00359"/>
    </source>
</evidence>
<accession>A0A0M0BPB9</accession>
<dbReference type="GO" id="GO:0160148">
    <property type="term" value="F:tRNA pseudouridine(55) synthase activity"/>
    <property type="evidence" value="ECO:0007669"/>
    <property type="project" value="UniProtKB-EC"/>
</dbReference>
<dbReference type="InterPro" id="IPR020103">
    <property type="entry name" value="PsdUridine_synth_cat_dom_sf"/>
</dbReference>
<dbReference type="GO" id="GO:0031118">
    <property type="term" value="P:rRNA pseudouridine synthesis"/>
    <property type="evidence" value="ECO:0007669"/>
    <property type="project" value="TreeGrafter"/>
</dbReference>
<dbReference type="InterPro" id="IPR004802">
    <property type="entry name" value="tRNA_PsdUridine_synth_B_fam"/>
</dbReference>
<dbReference type="NCBIfam" id="NF003280">
    <property type="entry name" value="PRK04270.1"/>
    <property type="match status" value="1"/>
</dbReference>
<dbReference type="Pfam" id="PF08068">
    <property type="entry name" value="DKCLD"/>
    <property type="match status" value="1"/>
</dbReference>
<feature type="domain" description="Dyskerin-like" evidence="7">
    <location>
        <begin position="9"/>
        <end position="57"/>
    </location>
</feature>
<comment type="similarity">
    <text evidence="4 5">Belongs to the pseudouridine synthase TruB family. Type 2 subfamily.</text>
</comment>
<dbReference type="PANTHER" id="PTHR23127:SF0">
    <property type="entry name" value="H_ACA RIBONUCLEOPROTEIN COMPLEX SUBUNIT DKC1"/>
    <property type="match status" value="1"/>
</dbReference>
<dbReference type="HAMAP" id="MF_01081">
    <property type="entry name" value="TruB_arch"/>
    <property type="match status" value="1"/>
</dbReference>
<name>A0A0M0BPB9_9ARCH</name>
<dbReference type="Pfam" id="PF16198">
    <property type="entry name" value="TruB_C_2"/>
    <property type="match status" value="1"/>
</dbReference>
<dbReference type="CDD" id="cd02572">
    <property type="entry name" value="PseudoU_synth_hDyskerin"/>
    <property type="match status" value="1"/>
</dbReference>
<reference evidence="8 9" key="1">
    <citation type="submission" date="2015-06" db="EMBL/GenBank/DDBJ databases">
        <title>New insights into the roles of widespread benthic archaea in carbon and nitrogen cycling.</title>
        <authorList>
            <person name="Lazar C.S."/>
            <person name="Baker B.J."/>
            <person name="Seitz K.W."/>
            <person name="Hyde A.S."/>
            <person name="Dick G.J."/>
            <person name="Hinrichs K.-U."/>
            <person name="Teske A.P."/>
        </authorList>
    </citation>
    <scope>NUCLEOTIDE SEQUENCE [LARGE SCALE GENOMIC DNA]</scope>
    <source>
        <strain evidence="8">DG-45</strain>
    </source>
</reference>
<keyword evidence="2 5" id="KW-0413">Isomerase</keyword>
<keyword evidence="1 5" id="KW-0819">tRNA processing</keyword>
<dbReference type="GO" id="GO:0031120">
    <property type="term" value="P:snRNA pseudouridine synthesis"/>
    <property type="evidence" value="ECO:0007669"/>
    <property type="project" value="TreeGrafter"/>
</dbReference>
<dbReference type="PROSITE" id="PS50890">
    <property type="entry name" value="PUA"/>
    <property type="match status" value="1"/>
</dbReference>
<organism evidence="8 9">
    <name type="scientific">miscellaneous Crenarchaeota group-15 archaeon DG-45</name>
    <dbReference type="NCBI Taxonomy" id="1685127"/>
    <lineage>
        <taxon>Archaea</taxon>
        <taxon>Candidatus Bathyarchaeota</taxon>
        <taxon>MCG-15</taxon>
    </lineage>
</organism>
<dbReference type="InterPro" id="IPR002501">
    <property type="entry name" value="PsdUridine_synth_N"/>
</dbReference>
<protein>
    <recommendedName>
        <fullName evidence="5">Probable tRNA pseudouridine synthase B</fullName>
        <ecNumber evidence="5">5.4.99.25</ecNumber>
    </recommendedName>
    <alternativeName>
        <fullName evidence="5">tRNA pseudouridine(55) synthase</fullName>
        <shortName evidence="5">Psi55 synthase</shortName>
    </alternativeName>
    <alternativeName>
        <fullName evidence="5">tRNA pseudouridylate synthase</fullName>
    </alternativeName>
    <alternativeName>
        <fullName evidence="5">tRNA-uridine isomerase</fullName>
    </alternativeName>
</protein>
<dbReference type="FunFam" id="3.30.2350.10:FF:000001">
    <property type="entry name" value="H/ACA ribonucleoprotein complex subunit CBF5"/>
    <property type="match status" value="1"/>
</dbReference>
<evidence type="ECO:0000256" key="2">
    <source>
        <dbReference type="ARBA" id="ARBA00023235"/>
    </source>
</evidence>
<dbReference type="GO" id="GO:1990481">
    <property type="term" value="P:mRNA pseudouridine synthesis"/>
    <property type="evidence" value="ECO:0007669"/>
    <property type="project" value="TreeGrafter"/>
</dbReference>
<dbReference type="InterPro" id="IPR015947">
    <property type="entry name" value="PUA-like_sf"/>
</dbReference>
<evidence type="ECO:0000313" key="8">
    <source>
        <dbReference type="EMBL" id="KON30205.1"/>
    </source>
</evidence>
<dbReference type="GO" id="GO:0031119">
    <property type="term" value="P:tRNA pseudouridine synthesis"/>
    <property type="evidence" value="ECO:0007669"/>
    <property type="project" value="UniProtKB-UniRule"/>
</dbReference>
<feature type="domain" description="PUA" evidence="6">
    <location>
        <begin position="244"/>
        <end position="318"/>
    </location>
</feature>
<proteinExistence type="inferred from homology"/>
<dbReference type="Proteomes" id="UP000037210">
    <property type="component" value="Unassembled WGS sequence"/>
</dbReference>
<dbReference type="InterPro" id="IPR026326">
    <property type="entry name" value="TruB_arch"/>
</dbReference>
<dbReference type="InterPro" id="IPR002478">
    <property type="entry name" value="PUA"/>
</dbReference>
<dbReference type="SMART" id="SM01136">
    <property type="entry name" value="DKCLD"/>
    <property type="match status" value="1"/>
</dbReference>
<comment type="catalytic activity">
    <reaction evidence="5">
        <text>uridine(55) in tRNA = pseudouridine(55) in tRNA</text>
        <dbReference type="Rhea" id="RHEA:42532"/>
        <dbReference type="Rhea" id="RHEA-COMP:10101"/>
        <dbReference type="Rhea" id="RHEA-COMP:10102"/>
        <dbReference type="ChEBI" id="CHEBI:65314"/>
        <dbReference type="ChEBI" id="CHEBI:65315"/>
        <dbReference type="EC" id="5.4.99.25"/>
    </reaction>
</comment>
<gene>
    <name evidence="5" type="primary">truB</name>
    <name evidence="8" type="ORF">AC482_04425</name>
</gene>
<dbReference type="InterPro" id="IPR032819">
    <property type="entry name" value="TruB_C"/>
</dbReference>
<dbReference type="PANTHER" id="PTHR23127">
    <property type="entry name" value="CENTROMERE/MICROTUBULE BINDING PROTEIN CBF5"/>
    <property type="match status" value="1"/>
</dbReference>
<evidence type="ECO:0000313" key="9">
    <source>
        <dbReference type="Proteomes" id="UP000037210"/>
    </source>
</evidence>
<dbReference type="EC" id="5.4.99.25" evidence="5"/>
<dbReference type="SUPFAM" id="SSF88697">
    <property type="entry name" value="PUA domain-like"/>
    <property type="match status" value="1"/>
</dbReference>
<dbReference type="PATRIC" id="fig|1685127.3.peg.1200"/>
<evidence type="ECO:0000256" key="4">
    <source>
        <dbReference type="ARBA" id="ARBA00060775"/>
    </source>
</evidence>
<dbReference type="SMART" id="SM00359">
    <property type="entry name" value="PUA"/>
    <property type="match status" value="1"/>
</dbReference>
<dbReference type="Pfam" id="PF01509">
    <property type="entry name" value="TruB_N"/>
    <property type="match status" value="1"/>
</dbReference>
<dbReference type="Pfam" id="PF01472">
    <property type="entry name" value="PUA"/>
    <property type="match status" value="1"/>
</dbReference>
<dbReference type="SUPFAM" id="SSF55120">
    <property type="entry name" value="Pseudouridine synthase"/>
    <property type="match status" value="1"/>
</dbReference>
<sequence length="327" mass="36315">MGVNPPWEITRTVITKAMEETGPDLGCPPDQRTLRHHIKFGILKIDKNPGPTSHEIVAWVKRLLELDKAGHGGTLDPRVTGVLPIALEEATKVVQALLEAGKEYVCLMRTHRDEEEPRVLEALEMFEGVIYQRPPIRASVKRRLRTRTIYRIDYLEGDGRDWLFKVACESGTYIRKLCYDVGEVLGGGAHMHELRRTRSGPFTEDGLITMYDLADAVDLLREEGDEGPLREIVHPMEAALGLLPKLWIRDSAVDAICTGAALAVPGVLRLESGVERGSMVAVMTQKGEGVALMRANMAGGEILELEHGIAATPLRVLMPRGTYPRMW</sequence>
<evidence type="ECO:0000256" key="3">
    <source>
        <dbReference type="ARBA" id="ARBA00060072"/>
    </source>
</evidence>
<evidence type="ECO:0000259" key="7">
    <source>
        <dbReference type="SMART" id="SM01136"/>
    </source>
</evidence>
<dbReference type="InterPro" id="IPR036974">
    <property type="entry name" value="PUA_sf"/>
</dbReference>
<dbReference type="AlphaFoldDB" id="A0A0M0BPB9"/>